<reference evidence="1" key="1">
    <citation type="submission" date="2021-04" db="EMBL/GenBank/DDBJ databases">
        <authorList>
            <person name="Tunstrom K."/>
        </authorList>
    </citation>
    <scope>NUCLEOTIDE SEQUENCE</scope>
</reference>
<dbReference type="EMBL" id="CAJQZP010000312">
    <property type="protein sequence ID" value="CAG4956231.1"/>
    <property type="molecule type" value="Genomic_DNA"/>
</dbReference>
<accession>A0A8S3WF06</accession>
<name>A0A8S3WF06_PARAO</name>
<evidence type="ECO:0000313" key="2">
    <source>
        <dbReference type="Proteomes" id="UP000691718"/>
    </source>
</evidence>
<protein>
    <submittedName>
        <fullName evidence="1">(apollo) hypothetical protein</fullName>
    </submittedName>
</protein>
<evidence type="ECO:0000313" key="1">
    <source>
        <dbReference type="EMBL" id="CAG4956231.1"/>
    </source>
</evidence>
<organism evidence="1 2">
    <name type="scientific">Parnassius apollo</name>
    <name type="common">Apollo butterfly</name>
    <name type="synonym">Papilio apollo</name>
    <dbReference type="NCBI Taxonomy" id="110799"/>
    <lineage>
        <taxon>Eukaryota</taxon>
        <taxon>Metazoa</taxon>
        <taxon>Ecdysozoa</taxon>
        <taxon>Arthropoda</taxon>
        <taxon>Hexapoda</taxon>
        <taxon>Insecta</taxon>
        <taxon>Pterygota</taxon>
        <taxon>Neoptera</taxon>
        <taxon>Endopterygota</taxon>
        <taxon>Lepidoptera</taxon>
        <taxon>Glossata</taxon>
        <taxon>Ditrysia</taxon>
        <taxon>Papilionoidea</taxon>
        <taxon>Papilionidae</taxon>
        <taxon>Parnassiinae</taxon>
        <taxon>Parnassini</taxon>
        <taxon>Parnassius</taxon>
        <taxon>Parnassius</taxon>
    </lineage>
</organism>
<dbReference type="Proteomes" id="UP000691718">
    <property type="component" value="Unassembled WGS sequence"/>
</dbReference>
<comment type="caution">
    <text evidence="1">The sequence shown here is derived from an EMBL/GenBank/DDBJ whole genome shotgun (WGS) entry which is preliminary data.</text>
</comment>
<proteinExistence type="predicted"/>
<gene>
    <name evidence="1" type="ORF">PAPOLLO_LOCUS5500</name>
</gene>
<dbReference type="AlphaFoldDB" id="A0A8S3WF06"/>
<keyword evidence="2" id="KW-1185">Reference proteome</keyword>
<sequence length="172" mass="19920">MISTFNKVKLCVGKALIDLGLDTNSDYSLSAEEYTVLTNLDRVFQPIKLAVEVLCRRDSDLVTAETTLRFMIRKLEELTTTLVRKLAESLRNRIAERRTCLTSVLIYLRDYVKYEEDLEEYARDELFKMSQKVSILKEIKKKLIERCKTQYYYHTQESSSVTEPLPSTSAAA</sequence>
<dbReference type="OrthoDB" id="6931154at2759"/>